<dbReference type="Proteomes" id="UP001229421">
    <property type="component" value="Unassembled WGS sequence"/>
</dbReference>
<protein>
    <submittedName>
        <fullName evidence="2">Uncharacterized protein</fullName>
    </submittedName>
</protein>
<feature type="transmembrane region" description="Helical" evidence="1">
    <location>
        <begin position="234"/>
        <end position="256"/>
    </location>
</feature>
<feature type="transmembrane region" description="Helical" evidence="1">
    <location>
        <begin position="148"/>
        <end position="178"/>
    </location>
</feature>
<dbReference type="AlphaFoldDB" id="A0AAD8K987"/>
<feature type="transmembrane region" description="Helical" evidence="1">
    <location>
        <begin position="184"/>
        <end position="213"/>
    </location>
</feature>
<evidence type="ECO:0000313" key="3">
    <source>
        <dbReference type="Proteomes" id="UP001229421"/>
    </source>
</evidence>
<feature type="transmembrane region" description="Helical" evidence="1">
    <location>
        <begin position="102"/>
        <end position="127"/>
    </location>
</feature>
<keyword evidence="3" id="KW-1185">Reference proteome</keyword>
<dbReference type="PANTHER" id="PTHR33133:SF39">
    <property type="entry name" value="ABC TRANSPORTER PERMEASE"/>
    <property type="match status" value="1"/>
</dbReference>
<evidence type="ECO:0000256" key="1">
    <source>
        <dbReference type="SAM" id="Phobius"/>
    </source>
</evidence>
<dbReference type="EMBL" id="JAUHHV010000007">
    <property type="protein sequence ID" value="KAK1418393.1"/>
    <property type="molecule type" value="Genomic_DNA"/>
</dbReference>
<sequence>MDNKLTTPQSQSSLGLFGIIKESFKTTCSNGKLLVPILLLVFLSYSQLDFAQDYMLTPLTNYLMLQLDKYPNMLYDIAQNNTSPAIYIGVFRTIREILLVKLFIIAISSIVTLVFLVATVSSSYEAYTAKVLGPKDMFLKIRNNWTRPLATSFYLILLILGITIVYAISVVITTFLTIDSPTPFYVGVIMFSVPVCYIYVATICMVSLIVSVLEEGCSGLKAVVRAAELMKGKRLEASMTMVLFTLAYGFVFMAHYNNHLSSDLALRLPFTNGCYCLLTLFMFVVYTVFYHDRKTSHDQKEGKGLYVPVVNV</sequence>
<proteinExistence type="predicted"/>
<accession>A0AAD8K987</accession>
<keyword evidence="1" id="KW-0812">Transmembrane</keyword>
<keyword evidence="1" id="KW-1133">Transmembrane helix</keyword>
<evidence type="ECO:0000313" key="2">
    <source>
        <dbReference type="EMBL" id="KAK1418393.1"/>
    </source>
</evidence>
<gene>
    <name evidence="2" type="ORF">QVD17_27537</name>
</gene>
<feature type="transmembrane region" description="Helical" evidence="1">
    <location>
        <begin position="268"/>
        <end position="290"/>
    </location>
</feature>
<keyword evidence="1" id="KW-0472">Membrane</keyword>
<dbReference type="PANTHER" id="PTHR33133">
    <property type="entry name" value="OS08G0107100 PROTEIN-RELATED"/>
    <property type="match status" value="1"/>
</dbReference>
<feature type="transmembrane region" description="Helical" evidence="1">
    <location>
        <begin position="31"/>
        <end position="48"/>
    </location>
</feature>
<name>A0AAD8K987_TARER</name>
<organism evidence="2 3">
    <name type="scientific">Tagetes erecta</name>
    <name type="common">African marigold</name>
    <dbReference type="NCBI Taxonomy" id="13708"/>
    <lineage>
        <taxon>Eukaryota</taxon>
        <taxon>Viridiplantae</taxon>
        <taxon>Streptophyta</taxon>
        <taxon>Embryophyta</taxon>
        <taxon>Tracheophyta</taxon>
        <taxon>Spermatophyta</taxon>
        <taxon>Magnoliopsida</taxon>
        <taxon>eudicotyledons</taxon>
        <taxon>Gunneridae</taxon>
        <taxon>Pentapetalae</taxon>
        <taxon>asterids</taxon>
        <taxon>campanulids</taxon>
        <taxon>Asterales</taxon>
        <taxon>Asteraceae</taxon>
        <taxon>Asteroideae</taxon>
        <taxon>Heliantheae alliance</taxon>
        <taxon>Tageteae</taxon>
        <taxon>Tagetes</taxon>
    </lineage>
</organism>
<comment type="caution">
    <text evidence="2">The sequence shown here is derived from an EMBL/GenBank/DDBJ whole genome shotgun (WGS) entry which is preliminary data.</text>
</comment>
<reference evidence="2" key="1">
    <citation type="journal article" date="2023" name="bioRxiv">
        <title>Improved chromosome-level genome assembly for marigold (Tagetes erecta).</title>
        <authorList>
            <person name="Jiang F."/>
            <person name="Yuan L."/>
            <person name="Wang S."/>
            <person name="Wang H."/>
            <person name="Xu D."/>
            <person name="Wang A."/>
            <person name="Fan W."/>
        </authorList>
    </citation>
    <scope>NUCLEOTIDE SEQUENCE</scope>
    <source>
        <strain evidence="2">WSJ</strain>
        <tissue evidence="2">Leaf</tissue>
    </source>
</reference>